<reference evidence="9 10" key="1">
    <citation type="journal article" date="2010" name="Stand. Genomic Sci.">
        <title>Complete genome sequence of Desulfarculus baarsii type strain (2st14).</title>
        <authorList>
            <person name="Sun H."/>
            <person name="Spring S."/>
            <person name="Lapidus A."/>
            <person name="Davenport K."/>
            <person name="Del Rio T.G."/>
            <person name="Tice H."/>
            <person name="Nolan M."/>
            <person name="Copeland A."/>
            <person name="Cheng J.F."/>
            <person name="Lucas S."/>
            <person name="Tapia R."/>
            <person name="Goodwin L."/>
            <person name="Pitluck S."/>
            <person name="Ivanova N."/>
            <person name="Pagani I."/>
            <person name="Mavromatis K."/>
            <person name="Ovchinnikova G."/>
            <person name="Pati A."/>
            <person name="Chen A."/>
            <person name="Palaniappan K."/>
            <person name="Hauser L."/>
            <person name="Chang Y.J."/>
            <person name="Jeffries C.D."/>
            <person name="Detter J.C."/>
            <person name="Han C."/>
            <person name="Rohde M."/>
            <person name="Brambilla E."/>
            <person name="Goker M."/>
            <person name="Woyke T."/>
            <person name="Bristow J."/>
            <person name="Eisen J.A."/>
            <person name="Markowitz V."/>
            <person name="Hugenholtz P."/>
            <person name="Kyrpides N.C."/>
            <person name="Klenk H.P."/>
            <person name="Land M."/>
        </authorList>
    </citation>
    <scope>NUCLEOTIDE SEQUENCE [LARGE SCALE GENOMIC DNA]</scope>
    <source>
        <strain evidence="10">ATCC 33931 / DSM 2075 / LMG 7858 / VKM B-1802 / 2st14</strain>
    </source>
</reference>
<dbReference type="OrthoDB" id="9809660at2"/>
<evidence type="ECO:0000256" key="1">
    <source>
        <dbReference type="ARBA" id="ARBA00004651"/>
    </source>
</evidence>
<sequence length="252" mass="27042">MKRLWPFAVSLAVMLALGWLATWLLGPELAPPPPLVCAEMWRLCLDGQMFGEMGATVVRALAGVAAANLLGLGLGLAAGLWPAALRALAPLVAALQACPPVVWISLAMIWAGTGSLVPMLAVFAATLPPLFLNVAQGVLALDRRLFDMSRLYDVPAATRLRRFWLPGVRPYWLAAFSQTLASGWKVAAVAEFLGSHQGAGARIFWAYRRMDLVDLYAWTGALVLLGVVLEYGLVAPLRQAAGRNGRKKEAVS</sequence>
<feature type="domain" description="ABC transmembrane type-1" evidence="8">
    <location>
        <begin position="53"/>
        <end position="235"/>
    </location>
</feature>
<dbReference type="EMBL" id="CP002085">
    <property type="protein sequence ID" value="ADK84568.1"/>
    <property type="molecule type" value="Genomic_DNA"/>
</dbReference>
<dbReference type="eggNOG" id="COG0600">
    <property type="taxonomic scope" value="Bacteria"/>
</dbReference>
<organism evidence="9 10">
    <name type="scientific">Desulfarculus baarsii (strain ATCC 33931 / DSM 2075 / LMG 7858 / VKM B-1802 / 2st14)</name>
    <dbReference type="NCBI Taxonomy" id="644282"/>
    <lineage>
        <taxon>Bacteria</taxon>
        <taxon>Pseudomonadati</taxon>
        <taxon>Thermodesulfobacteriota</taxon>
        <taxon>Desulfarculia</taxon>
        <taxon>Desulfarculales</taxon>
        <taxon>Desulfarculaceae</taxon>
        <taxon>Desulfarculus</taxon>
    </lineage>
</organism>
<evidence type="ECO:0000313" key="9">
    <source>
        <dbReference type="EMBL" id="ADK84568.1"/>
    </source>
</evidence>
<dbReference type="PANTHER" id="PTHR30151:SF0">
    <property type="entry name" value="ABC TRANSPORTER PERMEASE PROTEIN MJ0413-RELATED"/>
    <property type="match status" value="1"/>
</dbReference>
<keyword evidence="6 7" id="KW-0472">Membrane</keyword>
<protein>
    <submittedName>
        <fullName evidence="9">Binding-protein-dependent transport systems inner membrane component</fullName>
    </submittedName>
</protein>
<evidence type="ECO:0000256" key="4">
    <source>
        <dbReference type="ARBA" id="ARBA00022692"/>
    </source>
</evidence>
<dbReference type="AlphaFoldDB" id="E1QFV8"/>
<name>E1QFV8_DESB2</name>
<keyword evidence="3" id="KW-1003">Cell membrane</keyword>
<feature type="transmembrane region" description="Helical" evidence="7">
    <location>
        <begin position="215"/>
        <end position="237"/>
    </location>
</feature>
<dbReference type="PROSITE" id="PS50928">
    <property type="entry name" value="ABC_TM1"/>
    <property type="match status" value="1"/>
</dbReference>
<feature type="transmembrane region" description="Helical" evidence="7">
    <location>
        <begin position="61"/>
        <end position="81"/>
    </location>
</feature>
<dbReference type="GO" id="GO:0005886">
    <property type="term" value="C:plasma membrane"/>
    <property type="evidence" value="ECO:0007669"/>
    <property type="project" value="UniProtKB-SubCell"/>
</dbReference>
<comment type="subcellular location">
    <subcellularLocation>
        <location evidence="1 7">Cell membrane</location>
        <topology evidence="1 7">Multi-pass membrane protein</topology>
    </subcellularLocation>
</comment>
<accession>E1QFV8</accession>
<evidence type="ECO:0000313" key="10">
    <source>
        <dbReference type="Proteomes" id="UP000009047"/>
    </source>
</evidence>
<dbReference type="Proteomes" id="UP000009047">
    <property type="component" value="Chromosome"/>
</dbReference>
<evidence type="ECO:0000256" key="7">
    <source>
        <dbReference type="RuleBase" id="RU363032"/>
    </source>
</evidence>
<feature type="transmembrane region" description="Helical" evidence="7">
    <location>
        <begin position="88"/>
        <end position="110"/>
    </location>
</feature>
<dbReference type="SUPFAM" id="SSF161098">
    <property type="entry name" value="MetI-like"/>
    <property type="match status" value="1"/>
</dbReference>
<dbReference type="Gene3D" id="1.10.3720.10">
    <property type="entry name" value="MetI-like"/>
    <property type="match status" value="1"/>
</dbReference>
<dbReference type="PANTHER" id="PTHR30151">
    <property type="entry name" value="ALKANE SULFONATE ABC TRANSPORTER-RELATED, MEMBRANE SUBUNIT"/>
    <property type="match status" value="1"/>
</dbReference>
<evidence type="ECO:0000256" key="5">
    <source>
        <dbReference type="ARBA" id="ARBA00022989"/>
    </source>
</evidence>
<evidence type="ECO:0000256" key="6">
    <source>
        <dbReference type="ARBA" id="ARBA00023136"/>
    </source>
</evidence>
<dbReference type="InterPro" id="IPR035906">
    <property type="entry name" value="MetI-like_sf"/>
</dbReference>
<evidence type="ECO:0000256" key="3">
    <source>
        <dbReference type="ARBA" id="ARBA00022475"/>
    </source>
</evidence>
<evidence type="ECO:0000256" key="2">
    <source>
        <dbReference type="ARBA" id="ARBA00022448"/>
    </source>
</evidence>
<dbReference type="InterPro" id="IPR000515">
    <property type="entry name" value="MetI-like"/>
</dbReference>
<dbReference type="GO" id="GO:0055085">
    <property type="term" value="P:transmembrane transport"/>
    <property type="evidence" value="ECO:0007669"/>
    <property type="project" value="InterPro"/>
</dbReference>
<keyword evidence="2 7" id="KW-0813">Transport</keyword>
<gene>
    <name evidence="9" type="ordered locus">Deba_1200</name>
</gene>
<keyword evidence="10" id="KW-1185">Reference proteome</keyword>
<feature type="transmembrane region" description="Helical" evidence="7">
    <location>
        <begin position="116"/>
        <end position="141"/>
    </location>
</feature>
<dbReference type="STRING" id="644282.Deba_1200"/>
<dbReference type="HOGENOM" id="CLU_046113_4_0_7"/>
<dbReference type="Pfam" id="PF00528">
    <property type="entry name" value="BPD_transp_1"/>
    <property type="match status" value="1"/>
</dbReference>
<evidence type="ECO:0000259" key="8">
    <source>
        <dbReference type="PROSITE" id="PS50928"/>
    </source>
</evidence>
<dbReference type="KEGG" id="dbr:Deba_1200"/>
<keyword evidence="4 7" id="KW-0812">Transmembrane</keyword>
<comment type="similarity">
    <text evidence="7">Belongs to the binding-protein-dependent transport system permease family.</text>
</comment>
<proteinExistence type="inferred from homology"/>
<dbReference type="RefSeq" id="WP_013258022.1">
    <property type="nucleotide sequence ID" value="NC_014365.1"/>
</dbReference>
<keyword evidence="5 7" id="KW-1133">Transmembrane helix</keyword>